<gene>
    <name evidence="2" type="ORF">KUV26_10170</name>
</gene>
<proteinExistence type="predicted"/>
<name>A0ABS7NF20_9RHOB</name>
<comment type="caution">
    <text evidence="2">The sequence shown here is derived from an EMBL/GenBank/DDBJ whole genome shotgun (WGS) entry which is preliminary data.</text>
</comment>
<feature type="compositionally biased region" description="Basic and acidic residues" evidence="1">
    <location>
        <begin position="183"/>
        <end position="196"/>
    </location>
</feature>
<dbReference type="RefSeq" id="WP_222508256.1">
    <property type="nucleotide sequence ID" value="NZ_JAHVJA010000003.1"/>
</dbReference>
<dbReference type="EMBL" id="JAHVJA010000003">
    <property type="protein sequence ID" value="MBY6139799.1"/>
    <property type="molecule type" value="Genomic_DNA"/>
</dbReference>
<keyword evidence="2" id="KW-0378">Hydrolase</keyword>
<feature type="region of interest" description="Disordered" evidence="1">
    <location>
        <begin position="183"/>
        <end position="203"/>
    </location>
</feature>
<keyword evidence="2" id="KW-0645">Protease</keyword>
<reference evidence="2 3" key="1">
    <citation type="submission" date="2021-06" db="EMBL/GenBank/DDBJ databases">
        <title>50 bacteria genomes isolated from Dapeng, Shenzhen, China.</title>
        <authorList>
            <person name="Zheng W."/>
            <person name="Yu S."/>
            <person name="Huang Y."/>
        </authorList>
    </citation>
    <scope>NUCLEOTIDE SEQUENCE [LARGE SCALE GENOMIC DNA]</scope>
    <source>
        <strain evidence="2 3">DP1N14-2</strain>
    </source>
</reference>
<keyword evidence="3" id="KW-1185">Reference proteome</keyword>
<sequence>MPVSLTVKPVVYDPYPVSGKTLPDVAKSIKKSGPKDPNDNKKVAFLTTTELECMTAKGKFAADGKAKIDKKTGWFEVRAKVSALKVVLHTTVRCPRRSVSGLSPRALIEWYRFYACCLAHEAQHVDKAKKECGKIAKELDKLKGTGLAETEAEALKQAKEDLMRVINIHIFDGRDRLNEVHRKFDRSSHHGEKKGALLDTSVG</sequence>
<evidence type="ECO:0000256" key="1">
    <source>
        <dbReference type="SAM" id="MobiDB-lite"/>
    </source>
</evidence>
<dbReference type="Pfam" id="PF06037">
    <property type="entry name" value="DUF922"/>
    <property type="match status" value="1"/>
</dbReference>
<protein>
    <submittedName>
        <fullName evidence="2">DUF922 domain-containing Zn-dependent protease</fullName>
    </submittedName>
</protein>
<organism evidence="2 3">
    <name type="scientific">Leisingera daeponensis</name>
    <dbReference type="NCBI Taxonomy" id="405746"/>
    <lineage>
        <taxon>Bacteria</taxon>
        <taxon>Pseudomonadati</taxon>
        <taxon>Pseudomonadota</taxon>
        <taxon>Alphaproteobacteria</taxon>
        <taxon>Rhodobacterales</taxon>
        <taxon>Roseobacteraceae</taxon>
        <taxon>Leisingera</taxon>
    </lineage>
</organism>
<evidence type="ECO:0000313" key="2">
    <source>
        <dbReference type="EMBL" id="MBY6139799.1"/>
    </source>
</evidence>
<dbReference type="InterPro" id="IPR010321">
    <property type="entry name" value="DUF922"/>
</dbReference>
<dbReference type="Proteomes" id="UP000766629">
    <property type="component" value="Unassembled WGS sequence"/>
</dbReference>
<dbReference type="GO" id="GO:0006508">
    <property type="term" value="P:proteolysis"/>
    <property type="evidence" value="ECO:0007669"/>
    <property type="project" value="UniProtKB-KW"/>
</dbReference>
<accession>A0ABS7NF20</accession>
<dbReference type="GO" id="GO:0008233">
    <property type="term" value="F:peptidase activity"/>
    <property type="evidence" value="ECO:0007669"/>
    <property type="project" value="UniProtKB-KW"/>
</dbReference>
<evidence type="ECO:0000313" key="3">
    <source>
        <dbReference type="Proteomes" id="UP000766629"/>
    </source>
</evidence>